<dbReference type="PANTHER" id="PTHR42743:SF2">
    <property type="entry name" value="AMINODEOXYCHORISMATE LYASE"/>
    <property type="match status" value="1"/>
</dbReference>
<dbReference type="EMBL" id="QFFI01000012">
    <property type="protein sequence ID" value="PWG63243.1"/>
    <property type="molecule type" value="Genomic_DNA"/>
</dbReference>
<reference evidence="11 12" key="1">
    <citation type="submission" date="2018-05" db="EMBL/GenBank/DDBJ databases">
        <title>Spiribacter halobius sp. nov., a moderately halophilic bacterium isolated from marine solar saltern.</title>
        <authorList>
            <person name="Zheng W.-S."/>
            <person name="Lu D.-C."/>
            <person name="Du Z.-J."/>
        </authorList>
    </citation>
    <scope>NUCLEOTIDE SEQUENCE [LARGE SCALE GENOMIC DNA]</scope>
    <source>
        <strain evidence="11 12">E85</strain>
    </source>
</reference>
<evidence type="ECO:0000256" key="2">
    <source>
        <dbReference type="ARBA" id="ARBA00009320"/>
    </source>
</evidence>
<dbReference type="Gene3D" id="3.30.470.10">
    <property type="match status" value="1"/>
</dbReference>
<evidence type="ECO:0000256" key="7">
    <source>
        <dbReference type="ARBA" id="ARBA00035633"/>
    </source>
</evidence>
<dbReference type="InterPro" id="IPR036038">
    <property type="entry name" value="Aminotransferase-like"/>
</dbReference>
<evidence type="ECO:0000256" key="4">
    <source>
        <dbReference type="ARBA" id="ARBA00022898"/>
    </source>
</evidence>
<comment type="cofactor">
    <cofactor evidence="1">
        <name>pyridoxal 5'-phosphate</name>
        <dbReference type="ChEBI" id="CHEBI:597326"/>
    </cofactor>
</comment>
<accession>A0A2U2N2E8</accession>
<dbReference type="EC" id="4.1.3.38" evidence="8 10"/>
<protein>
    <recommendedName>
        <fullName evidence="8 10">Aminodeoxychorismate lyase</fullName>
        <ecNumber evidence="8 10">4.1.3.38</ecNumber>
    </recommendedName>
</protein>
<evidence type="ECO:0000256" key="1">
    <source>
        <dbReference type="ARBA" id="ARBA00001933"/>
    </source>
</evidence>
<dbReference type="InterPro" id="IPR043132">
    <property type="entry name" value="BCAT-like_C"/>
</dbReference>
<keyword evidence="4" id="KW-0663">Pyridoxal phosphate</keyword>
<dbReference type="Gene3D" id="3.20.10.10">
    <property type="entry name" value="D-amino Acid Aminotransferase, subunit A, domain 2"/>
    <property type="match status" value="1"/>
</dbReference>
<keyword evidence="5" id="KW-0289">Folate biosynthesis</keyword>
<keyword evidence="6 11" id="KW-0456">Lyase</keyword>
<sequence>MSTPAASVWLVDGEPAAAVPADDRGLAYGDGVFETIALVAGAPALWEAHIGRLQRGCERLGIPAPSRRQLDSDLARLAPSGDGVLRLTVTRGSGGRGYAPPAVPSPRRILARLPLPERPAAWWQEGVSVRVCHTRLASQPALAGIKHLNRLEQVLARQEWQDPAIAEGLMLAENGELIEATACNVLLRIGDRVLTPPTDHCGIGGLMRDHLLGRLVARGFAAATAPLRLETLAPDAELMLCNSLIGVWPVRWLDAAERPVSALAGELQAALRREGLVALPLEDEA</sequence>
<comment type="catalytic activity">
    <reaction evidence="9">
        <text>4-amino-4-deoxychorismate = 4-aminobenzoate + pyruvate + H(+)</text>
        <dbReference type="Rhea" id="RHEA:16201"/>
        <dbReference type="ChEBI" id="CHEBI:15361"/>
        <dbReference type="ChEBI" id="CHEBI:15378"/>
        <dbReference type="ChEBI" id="CHEBI:17836"/>
        <dbReference type="ChEBI" id="CHEBI:58406"/>
        <dbReference type="EC" id="4.1.3.38"/>
    </reaction>
</comment>
<dbReference type="InterPro" id="IPR001544">
    <property type="entry name" value="Aminotrans_IV"/>
</dbReference>
<name>A0A2U2N2E8_9GAMM</name>
<evidence type="ECO:0000256" key="8">
    <source>
        <dbReference type="ARBA" id="ARBA00035676"/>
    </source>
</evidence>
<dbReference type="NCBIfam" id="NF004761">
    <property type="entry name" value="PRK06092.1"/>
    <property type="match status" value="1"/>
</dbReference>
<evidence type="ECO:0000313" key="11">
    <source>
        <dbReference type="EMBL" id="PWG63243.1"/>
    </source>
</evidence>
<evidence type="ECO:0000256" key="9">
    <source>
        <dbReference type="ARBA" id="ARBA00049529"/>
    </source>
</evidence>
<dbReference type="InterPro" id="IPR017824">
    <property type="entry name" value="Aminodeoxychorismate_lyase_IV"/>
</dbReference>
<evidence type="ECO:0000256" key="3">
    <source>
        <dbReference type="ARBA" id="ARBA00011738"/>
    </source>
</evidence>
<dbReference type="GO" id="GO:0046656">
    <property type="term" value="P:folic acid biosynthetic process"/>
    <property type="evidence" value="ECO:0007669"/>
    <property type="project" value="UniProtKB-KW"/>
</dbReference>
<organism evidence="11 12">
    <name type="scientific">Sediminicurvatus halobius</name>
    <dbReference type="NCBI Taxonomy" id="2182432"/>
    <lineage>
        <taxon>Bacteria</taxon>
        <taxon>Pseudomonadati</taxon>
        <taxon>Pseudomonadota</taxon>
        <taxon>Gammaproteobacteria</taxon>
        <taxon>Chromatiales</taxon>
        <taxon>Ectothiorhodospiraceae</taxon>
        <taxon>Sediminicurvatus</taxon>
    </lineage>
</organism>
<dbReference type="GO" id="GO:0030170">
    <property type="term" value="F:pyridoxal phosphate binding"/>
    <property type="evidence" value="ECO:0007669"/>
    <property type="project" value="InterPro"/>
</dbReference>
<dbReference type="PANTHER" id="PTHR42743">
    <property type="entry name" value="AMINO-ACID AMINOTRANSFERASE"/>
    <property type="match status" value="1"/>
</dbReference>
<comment type="subunit">
    <text evidence="3">Homodimer.</text>
</comment>
<dbReference type="RefSeq" id="WP_109678495.1">
    <property type="nucleotide sequence ID" value="NZ_CP086615.1"/>
</dbReference>
<evidence type="ECO:0000256" key="10">
    <source>
        <dbReference type="NCBIfam" id="TIGR03461"/>
    </source>
</evidence>
<dbReference type="GO" id="GO:0008153">
    <property type="term" value="P:4-aminobenzoate biosynthetic process"/>
    <property type="evidence" value="ECO:0007669"/>
    <property type="project" value="UniProtKB-UniRule"/>
</dbReference>
<dbReference type="GO" id="GO:0008696">
    <property type="term" value="F:4-amino-4-deoxychorismate lyase activity"/>
    <property type="evidence" value="ECO:0007669"/>
    <property type="project" value="UniProtKB-UniRule"/>
</dbReference>
<comment type="similarity">
    <text evidence="2">Belongs to the class-IV pyridoxal-phosphate-dependent aminotransferase family.</text>
</comment>
<proteinExistence type="inferred from homology"/>
<dbReference type="SUPFAM" id="SSF56752">
    <property type="entry name" value="D-aminoacid aminotransferase-like PLP-dependent enzymes"/>
    <property type="match status" value="1"/>
</dbReference>
<evidence type="ECO:0000256" key="6">
    <source>
        <dbReference type="ARBA" id="ARBA00023239"/>
    </source>
</evidence>
<evidence type="ECO:0000256" key="5">
    <source>
        <dbReference type="ARBA" id="ARBA00022909"/>
    </source>
</evidence>
<dbReference type="InterPro" id="IPR043131">
    <property type="entry name" value="BCAT-like_N"/>
</dbReference>
<evidence type="ECO:0000313" key="12">
    <source>
        <dbReference type="Proteomes" id="UP000245474"/>
    </source>
</evidence>
<dbReference type="NCBIfam" id="TIGR03461">
    <property type="entry name" value="pabC_Proteo"/>
    <property type="match status" value="1"/>
</dbReference>
<gene>
    <name evidence="11" type="ORF">DEM34_09205</name>
</gene>
<dbReference type="CDD" id="cd01559">
    <property type="entry name" value="ADCL_like"/>
    <property type="match status" value="1"/>
</dbReference>
<dbReference type="OrthoDB" id="9805628at2"/>
<dbReference type="GO" id="GO:0005829">
    <property type="term" value="C:cytosol"/>
    <property type="evidence" value="ECO:0007669"/>
    <property type="project" value="TreeGrafter"/>
</dbReference>
<dbReference type="Proteomes" id="UP000245474">
    <property type="component" value="Unassembled WGS sequence"/>
</dbReference>
<dbReference type="AlphaFoldDB" id="A0A2U2N2E8"/>
<comment type="pathway">
    <text evidence="7">Cofactor biosynthesis; tetrahydrofolate biosynthesis; 4-aminobenzoate from chorismate: step 2/2.</text>
</comment>
<comment type="caution">
    <text evidence="11">The sequence shown here is derived from an EMBL/GenBank/DDBJ whole genome shotgun (WGS) entry which is preliminary data.</text>
</comment>
<dbReference type="InterPro" id="IPR050571">
    <property type="entry name" value="Class-IV_PLP-Dep_Aminotrnsfr"/>
</dbReference>
<keyword evidence="12" id="KW-1185">Reference proteome</keyword>
<dbReference type="Pfam" id="PF01063">
    <property type="entry name" value="Aminotran_4"/>
    <property type="match status" value="1"/>
</dbReference>